<protein>
    <submittedName>
        <fullName evidence="1">Uncharacterized protein</fullName>
    </submittedName>
</protein>
<accession>A0A9Q5VA02</accession>
<dbReference type="AlphaFoldDB" id="A0A9Q5VA02"/>
<keyword evidence="2" id="KW-1185">Reference proteome</keyword>
<proteinExistence type="predicted"/>
<reference evidence="1 2" key="1">
    <citation type="submission" date="2019-04" db="EMBL/GenBank/DDBJ databases">
        <title>Complete genome sequencing of Piscirickettsia salmonis strain Psal-009.</title>
        <authorList>
            <person name="Schober I."/>
            <person name="Bunk B."/>
            <person name="Sproer C."/>
            <person name="Carril G.P."/>
            <person name="Riedel T."/>
            <person name="Flores-Herrera P.A."/>
            <person name="Nourdin-Galindo G."/>
            <person name="Marshall S.H."/>
            <person name="Overmann J."/>
        </authorList>
    </citation>
    <scope>NUCLEOTIDE SEQUENCE [LARGE SCALE GENOMIC DNA]</scope>
    <source>
        <strain evidence="1 2">Psal-009</strain>
    </source>
</reference>
<evidence type="ECO:0000313" key="2">
    <source>
        <dbReference type="Proteomes" id="UP000422232"/>
    </source>
</evidence>
<gene>
    <name evidence="1" type="ORF">Psal009_01211</name>
</gene>
<sequence>MFKVIFLLVLFAMLMPVHAISVSLSVYLDESIPTKIILSQVKEYDKGLEKKFQRKYHLYL</sequence>
<dbReference type="GeneID" id="66741654"/>
<organism evidence="1 2">
    <name type="scientific">Piscirickettsia salmonis</name>
    <dbReference type="NCBI Taxonomy" id="1238"/>
    <lineage>
        <taxon>Bacteria</taxon>
        <taxon>Pseudomonadati</taxon>
        <taxon>Pseudomonadota</taxon>
        <taxon>Gammaproteobacteria</taxon>
        <taxon>Thiotrichales</taxon>
        <taxon>Piscirickettsiaceae</taxon>
        <taxon>Piscirickettsia</taxon>
    </lineage>
</organism>
<dbReference type="Proteomes" id="UP000422232">
    <property type="component" value="Chromosome"/>
</dbReference>
<name>A0A9Q5VA02_PISSA</name>
<evidence type="ECO:0000313" key="1">
    <source>
        <dbReference type="EMBL" id="QGO05323.1"/>
    </source>
</evidence>
<dbReference type="EMBL" id="CP038908">
    <property type="protein sequence ID" value="QGO05323.1"/>
    <property type="molecule type" value="Genomic_DNA"/>
</dbReference>
<dbReference type="RefSeq" id="WP_016210551.1">
    <property type="nucleotide sequence ID" value="NZ_CP012413.1"/>
</dbReference>